<sequence>MKLFKYLFSRKSASPKGTVISYGRGPEGEEVIIDITETKHINLKVIITFFVCLPVMMALFSAVYGVDSLNVTSENCFSRGKYLVLSSFVCGVLVNWLLQSVVYILIHPAAYRMLKIRYNKRNYTFRLFHKGNLKIRHFRIANMLAHSLCGYIPLIVGFVVGDVSICYFAFLSVLFFSDEISLLWRLRHYSGQSICRYISL</sequence>
<dbReference type="Proteomes" id="UP000283855">
    <property type="component" value="Unassembled WGS sequence"/>
</dbReference>
<comment type="caution">
    <text evidence="2">The sequence shown here is derived from an EMBL/GenBank/DDBJ whole genome shotgun (WGS) entry which is preliminary data.</text>
</comment>
<gene>
    <name evidence="2" type="ORF">DW921_03945</name>
</gene>
<keyword evidence="1" id="KW-1133">Transmembrane helix</keyword>
<protein>
    <recommendedName>
        <fullName evidence="4">DUF3267 domain-containing protein</fullName>
    </recommendedName>
</protein>
<keyword evidence="1" id="KW-0472">Membrane</keyword>
<feature type="transmembrane region" description="Helical" evidence="1">
    <location>
        <begin position="84"/>
        <end position="106"/>
    </location>
</feature>
<evidence type="ECO:0008006" key="4">
    <source>
        <dbReference type="Google" id="ProtNLM"/>
    </source>
</evidence>
<reference evidence="2 3" key="1">
    <citation type="submission" date="2018-08" db="EMBL/GenBank/DDBJ databases">
        <title>A genome reference for cultivated species of the human gut microbiota.</title>
        <authorList>
            <person name="Zou Y."/>
            <person name="Xue W."/>
            <person name="Luo G."/>
        </authorList>
    </citation>
    <scope>NUCLEOTIDE SEQUENCE [LARGE SCALE GENOMIC DNA]</scope>
    <source>
        <strain evidence="2 3">AM42-38</strain>
    </source>
</reference>
<accession>A0A413T2J9</accession>
<dbReference type="AlphaFoldDB" id="A0A413T2J9"/>
<dbReference type="RefSeq" id="WP_008144734.1">
    <property type="nucleotide sequence ID" value="NZ_CABJGD010000006.1"/>
</dbReference>
<dbReference type="EMBL" id="QSFT01000006">
    <property type="protein sequence ID" value="RHA77415.1"/>
    <property type="molecule type" value="Genomic_DNA"/>
</dbReference>
<evidence type="ECO:0000256" key="1">
    <source>
        <dbReference type="SAM" id="Phobius"/>
    </source>
</evidence>
<feature type="transmembrane region" description="Helical" evidence="1">
    <location>
        <begin position="45"/>
        <end position="64"/>
    </location>
</feature>
<evidence type="ECO:0000313" key="2">
    <source>
        <dbReference type="EMBL" id="RHA77415.1"/>
    </source>
</evidence>
<name>A0A413T2J9_9BACT</name>
<feature type="transmembrane region" description="Helical" evidence="1">
    <location>
        <begin position="140"/>
        <end position="161"/>
    </location>
</feature>
<proteinExistence type="predicted"/>
<evidence type="ECO:0000313" key="3">
    <source>
        <dbReference type="Proteomes" id="UP000283855"/>
    </source>
</evidence>
<organism evidence="2 3">
    <name type="scientific">Phocaeicola coprophilus</name>
    <dbReference type="NCBI Taxonomy" id="387090"/>
    <lineage>
        <taxon>Bacteria</taxon>
        <taxon>Pseudomonadati</taxon>
        <taxon>Bacteroidota</taxon>
        <taxon>Bacteroidia</taxon>
        <taxon>Bacteroidales</taxon>
        <taxon>Bacteroidaceae</taxon>
        <taxon>Phocaeicola</taxon>
    </lineage>
</organism>
<keyword evidence="1" id="KW-0812">Transmembrane</keyword>